<evidence type="ECO:0000313" key="2">
    <source>
        <dbReference type="Proteomes" id="UP001221898"/>
    </source>
</evidence>
<organism evidence="1 2">
    <name type="scientific">Aldrovandia affinis</name>
    <dbReference type="NCBI Taxonomy" id="143900"/>
    <lineage>
        <taxon>Eukaryota</taxon>
        <taxon>Metazoa</taxon>
        <taxon>Chordata</taxon>
        <taxon>Craniata</taxon>
        <taxon>Vertebrata</taxon>
        <taxon>Euteleostomi</taxon>
        <taxon>Actinopterygii</taxon>
        <taxon>Neopterygii</taxon>
        <taxon>Teleostei</taxon>
        <taxon>Notacanthiformes</taxon>
        <taxon>Halosauridae</taxon>
        <taxon>Aldrovandia</taxon>
    </lineage>
</organism>
<accession>A0AAD7WM38</accession>
<keyword evidence="2" id="KW-1185">Reference proteome</keyword>
<proteinExistence type="predicted"/>
<protein>
    <submittedName>
        <fullName evidence="1">Uncharacterized protein</fullName>
    </submittedName>
</protein>
<dbReference type="AlphaFoldDB" id="A0AAD7WM38"/>
<sequence length="78" mass="8613">MALAGVTEIWNIPYSAPAVLVTEKDNICWFCMDHSRTDKAFDQTVTDPVRIGARIKKHAPPKAELSDGAGREGCLVLW</sequence>
<dbReference type="EMBL" id="JAINUG010000066">
    <property type="protein sequence ID" value="KAJ8402101.1"/>
    <property type="molecule type" value="Genomic_DNA"/>
</dbReference>
<reference evidence="1" key="1">
    <citation type="journal article" date="2023" name="Science">
        <title>Genome structures resolve the early diversification of teleost fishes.</title>
        <authorList>
            <person name="Parey E."/>
            <person name="Louis A."/>
            <person name="Montfort J."/>
            <person name="Bouchez O."/>
            <person name="Roques C."/>
            <person name="Iampietro C."/>
            <person name="Lluch J."/>
            <person name="Castinel A."/>
            <person name="Donnadieu C."/>
            <person name="Desvignes T."/>
            <person name="Floi Bucao C."/>
            <person name="Jouanno E."/>
            <person name="Wen M."/>
            <person name="Mejri S."/>
            <person name="Dirks R."/>
            <person name="Jansen H."/>
            <person name="Henkel C."/>
            <person name="Chen W.J."/>
            <person name="Zahm M."/>
            <person name="Cabau C."/>
            <person name="Klopp C."/>
            <person name="Thompson A.W."/>
            <person name="Robinson-Rechavi M."/>
            <person name="Braasch I."/>
            <person name="Lecointre G."/>
            <person name="Bobe J."/>
            <person name="Postlethwait J.H."/>
            <person name="Berthelot C."/>
            <person name="Roest Crollius H."/>
            <person name="Guiguen Y."/>
        </authorList>
    </citation>
    <scope>NUCLEOTIDE SEQUENCE</scope>
    <source>
        <strain evidence="1">NC1722</strain>
    </source>
</reference>
<gene>
    <name evidence="1" type="ORF">AAFF_G00373360</name>
</gene>
<dbReference type="Proteomes" id="UP001221898">
    <property type="component" value="Unassembled WGS sequence"/>
</dbReference>
<comment type="caution">
    <text evidence="1">The sequence shown here is derived from an EMBL/GenBank/DDBJ whole genome shotgun (WGS) entry which is preliminary data.</text>
</comment>
<evidence type="ECO:0000313" key="1">
    <source>
        <dbReference type="EMBL" id="KAJ8402101.1"/>
    </source>
</evidence>
<name>A0AAD7WM38_9TELE</name>